<keyword evidence="2" id="KW-0143">Chaperone</keyword>
<keyword evidence="3" id="KW-0120">Carbon dioxide fixation</keyword>
<evidence type="ECO:0000256" key="2">
    <source>
        <dbReference type="ARBA" id="ARBA00023186"/>
    </source>
</evidence>
<protein>
    <submittedName>
        <fullName evidence="4">Chaperonin-like RbcX protein 2</fullName>
    </submittedName>
</protein>
<name>A0ABD0Z391_CARAN</name>
<evidence type="ECO:0000313" key="5">
    <source>
        <dbReference type="Proteomes" id="UP001558713"/>
    </source>
</evidence>
<dbReference type="InterPro" id="IPR038052">
    <property type="entry name" value="Chaperonin_RbcX_sf"/>
</dbReference>
<dbReference type="AlphaFoldDB" id="A0ABD0Z391"/>
<dbReference type="PANTHER" id="PTHR33791:SF16">
    <property type="entry name" value="CHAPERONIN-LIKE RBCX PROTEIN 2, CHLOROPLASTIC"/>
    <property type="match status" value="1"/>
</dbReference>
<proteinExistence type="predicted"/>
<dbReference type="Gene3D" id="1.10.1200.210">
    <property type="entry name" value="Chaperonin-like RbcX"/>
    <property type="match status" value="1"/>
</dbReference>
<keyword evidence="1" id="KW-0602">Photosynthesis</keyword>
<evidence type="ECO:0000313" key="4">
    <source>
        <dbReference type="EMBL" id="KAL1189183.1"/>
    </source>
</evidence>
<evidence type="ECO:0000256" key="3">
    <source>
        <dbReference type="ARBA" id="ARBA00023300"/>
    </source>
</evidence>
<dbReference type="Proteomes" id="UP001558713">
    <property type="component" value="Unassembled WGS sequence"/>
</dbReference>
<comment type="caution">
    <text evidence="4">The sequence shown here is derived from an EMBL/GenBank/DDBJ whole genome shotgun (WGS) entry which is preliminary data.</text>
</comment>
<dbReference type="GO" id="GO:0015977">
    <property type="term" value="P:carbon fixation"/>
    <property type="evidence" value="ECO:0007669"/>
    <property type="project" value="UniProtKB-KW"/>
</dbReference>
<dbReference type="SUPFAM" id="SSF158615">
    <property type="entry name" value="RbcX-like"/>
    <property type="match status" value="1"/>
</dbReference>
<evidence type="ECO:0000256" key="1">
    <source>
        <dbReference type="ARBA" id="ARBA00022531"/>
    </source>
</evidence>
<reference evidence="4 5" key="1">
    <citation type="submission" date="2024-04" db="EMBL/GenBank/DDBJ databases">
        <title>Genome assembly C_amara_ONT_v2.</title>
        <authorList>
            <person name="Yant L."/>
            <person name="Moore C."/>
            <person name="Slenker M."/>
        </authorList>
    </citation>
    <scope>NUCLEOTIDE SEQUENCE [LARGE SCALE GENOMIC DNA]</scope>
    <source>
        <tissue evidence="4">Leaf</tissue>
    </source>
</reference>
<dbReference type="InterPro" id="IPR003435">
    <property type="entry name" value="Chaperonin_RcbX"/>
</dbReference>
<keyword evidence="5" id="KW-1185">Reference proteome</keyword>
<dbReference type="PANTHER" id="PTHR33791">
    <property type="entry name" value="CHAPERONIN-LIKE RBCX PROTEIN 1, CHLOROPLASTIC"/>
    <property type="match status" value="1"/>
</dbReference>
<gene>
    <name evidence="4" type="ORF">V5N11_032597</name>
</gene>
<dbReference type="GO" id="GO:0015979">
    <property type="term" value="P:photosynthesis"/>
    <property type="evidence" value="ECO:0007669"/>
    <property type="project" value="UniProtKB-KW"/>
</dbReference>
<organism evidence="4 5">
    <name type="scientific">Cardamine amara subsp. amara</name>
    <dbReference type="NCBI Taxonomy" id="228776"/>
    <lineage>
        <taxon>Eukaryota</taxon>
        <taxon>Viridiplantae</taxon>
        <taxon>Streptophyta</taxon>
        <taxon>Embryophyta</taxon>
        <taxon>Tracheophyta</taxon>
        <taxon>Spermatophyta</taxon>
        <taxon>Magnoliopsida</taxon>
        <taxon>eudicotyledons</taxon>
        <taxon>Gunneridae</taxon>
        <taxon>Pentapetalae</taxon>
        <taxon>rosids</taxon>
        <taxon>malvids</taxon>
        <taxon>Brassicales</taxon>
        <taxon>Brassicaceae</taxon>
        <taxon>Cardamineae</taxon>
        <taxon>Cardamine</taxon>
    </lineage>
</organism>
<dbReference type="EMBL" id="JBANAX010000904">
    <property type="protein sequence ID" value="KAL1189183.1"/>
    <property type="molecule type" value="Genomic_DNA"/>
</dbReference>
<dbReference type="Pfam" id="PF02341">
    <property type="entry name" value="RbcX"/>
    <property type="match status" value="1"/>
</dbReference>
<sequence>MVGAWFVVGSSVIDSPTGPCLCLDTGNIRKSPRKKILGSVRNLELGSSFTGSRIVFRLSSKRVTRIANRKSKKLLIVNEDIAGNYEDTFGDVKTQIVNYFTYKAVRTVLHQLYEMNPPQYTWFYNYVVSNRPTEGKRFLRKLGKESQELAERVMITRLHLYGKWIKKCDHGKIYQEISDENLALMRERLMETVIWPADDTSNF</sequence>
<accession>A0ABD0Z391</accession>